<dbReference type="SUPFAM" id="SSF103456">
    <property type="entry name" value="Preprotein translocase SecE subunit"/>
    <property type="match status" value="1"/>
</dbReference>
<dbReference type="SUPFAM" id="SSF57850">
    <property type="entry name" value="RING/U-box"/>
    <property type="match status" value="1"/>
</dbReference>
<dbReference type="AlphaFoldDB" id="A0A9P5VHV9"/>
<keyword evidence="5" id="KW-0256">Endoplasmic reticulum</keyword>
<keyword evidence="10" id="KW-0862">Zinc</keyword>
<keyword evidence="8" id="KW-0811">Translocation</keyword>
<dbReference type="InterPro" id="IPR001901">
    <property type="entry name" value="Translocase_SecE/Sec61-g"/>
</dbReference>
<evidence type="ECO:0000256" key="5">
    <source>
        <dbReference type="ARBA" id="ARBA00022824"/>
    </source>
</evidence>
<evidence type="ECO:0000256" key="3">
    <source>
        <dbReference type="ARBA" id="ARBA00022448"/>
    </source>
</evidence>
<dbReference type="GO" id="GO:0008320">
    <property type="term" value="F:protein transmembrane transporter activity"/>
    <property type="evidence" value="ECO:0007669"/>
    <property type="project" value="InterPro"/>
</dbReference>
<dbReference type="GO" id="GO:0005789">
    <property type="term" value="C:endoplasmic reticulum membrane"/>
    <property type="evidence" value="ECO:0007669"/>
    <property type="project" value="UniProtKB-SubCell"/>
</dbReference>
<dbReference type="NCBIfam" id="TIGR00327">
    <property type="entry name" value="secE_euk_arch"/>
    <property type="match status" value="1"/>
</dbReference>
<dbReference type="InterPro" id="IPR023391">
    <property type="entry name" value="Prot_translocase_SecE_dom_sf"/>
</dbReference>
<dbReference type="Pfam" id="PF13920">
    <property type="entry name" value="zf-C3HC4_3"/>
    <property type="match status" value="1"/>
</dbReference>
<dbReference type="Gene3D" id="3.30.40.10">
    <property type="entry name" value="Zinc/RING finger domain, C3HC4 (zinc finger)"/>
    <property type="match status" value="1"/>
</dbReference>
<dbReference type="GO" id="GO:0008270">
    <property type="term" value="F:zinc ion binding"/>
    <property type="evidence" value="ECO:0007669"/>
    <property type="project" value="UniProtKB-KW"/>
</dbReference>
<evidence type="ECO:0000256" key="8">
    <source>
        <dbReference type="ARBA" id="ARBA00023010"/>
    </source>
</evidence>
<feature type="transmembrane region" description="Helical" evidence="12">
    <location>
        <begin position="35"/>
        <end position="56"/>
    </location>
</feature>
<dbReference type="InterPro" id="IPR013083">
    <property type="entry name" value="Znf_RING/FYVE/PHD"/>
</dbReference>
<evidence type="ECO:0000256" key="4">
    <source>
        <dbReference type="ARBA" id="ARBA00022692"/>
    </source>
</evidence>
<keyword evidence="10" id="KW-0479">Metal-binding</keyword>
<dbReference type="PROSITE" id="PS50089">
    <property type="entry name" value="ZF_RING_2"/>
    <property type="match status" value="1"/>
</dbReference>
<keyword evidence="3" id="KW-0813">Transport</keyword>
<evidence type="ECO:0000256" key="11">
    <source>
        <dbReference type="SAM" id="MobiDB-lite"/>
    </source>
</evidence>
<evidence type="ECO:0000313" key="15">
    <source>
        <dbReference type="Proteomes" id="UP000696485"/>
    </source>
</evidence>
<feature type="compositionally biased region" description="Basic and acidic residues" evidence="11">
    <location>
        <begin position="648"/>
        <end position="665"/>
    </location>
</feature>
<dbReference type="PANTHER" id="PTHR12309">
    <property type="entry name" value="SEC61 GAMMA SUBUNIT"/>
    <property type="match status" value="1"/>
</dbReference>
<evidence type="ECO:0000256" key="6">
    <source>
        <dbReference type="ARBA" id="ARBA00022927"/>
    </source>
</evidence>
<keyword evidence="15" id="KW-1185">Reference proteome</keyword>
<feature type="region of interest" description="Disordered" evidence="11">
    <location>
        <begin position="625"/>
        <end position="675"/>
    </location>
</feature>
<comment type="subcellular location">
    <subcellularLocation>
        <location evidence="1">Endoplasmic reticulum membrane</location>
        <topology evidence="1">Single-pass membrane protein</topology>
    </subcellularLocation>
</comment>
<proteinExistence type="inferred from homology"/>
<protein>
    <submittedName>
        <fullName evidence="14">Sec61p translocation complex subunit</fullName>
    </submittedName>
</protein>
<evidence type="ECO:0000256" key="9">
    <source>
        <dbReference type="ARBA" id="ARBA00023136"/>
    </source>
</evidence>
<evidence type="ECO:0000256" key="2">
    <source>
        <dbReference type="ARBA" id="ARBA00008274"/>
    </source>
</evidence>
<dbReference type="InterPro" id="IPR008158">
    <property type="entry name" value="Translocase_Sec61-g"/>
</dbReference>
<keyword evidence="9 12" id="KW-0472">Membrane</keyword>
<dbReference type="Pfam" id="PF00584">
    <property type="entry name" value="SecE"/>
    <property type="match status" value="1"/>
</dbReference>
<dbReference type="Gene3D" id="1.20.5.820">
    <property type="entry name" value="Preprotein translocase SecE subunit"/>
    <property type="match status" value="1"/>
</dbReference>
<sequence>MDSEIAQTAIEGPKQFIKDGVAFINRCTKPDRKEFLQITQAVSMGFFIMGVIGFVVKLIHIPINNILVHGYYPSILMDLSPHKDSLAQASCAPVFQETATHGEGQSDIVQVWLCGSPRNQDQAFSTPEPDLPRQQDANSCDRASSVALSSSSSDSADWTSCMSSPLSRTVPEMPDTVISYSQDDDAVVPAVPVAPVVPVEGSSEEIPSDQPLTYILRSYPMRPRIEFRDRSRCIFLDASPRTKQWAKRRITQLLYNSSIQETRSWFKNTMEPSALEQCRNYYMMQHMNNQAVPLEKSPSLCPICYTTETTMKAIVPCRHVICWKCELHLNQVGNISCPMCRRLRLVSEHQEPLDMFRNTIGMQSLDYVHALQLSGQIGRHHMNAVAGFGGDDDPEHFEHALTDRYRWEPRASLTETLCNLQNSPSHRDHPLLQYFQLNVVKDLCYISAAEQDLLEYKDGILLEPPTSGLQLPPHRLYIALIHLCIDMMTVPVAREFQSNPQYQREFLMVQLVAMFLIPTNEFSPRDRERIADIEAWRQQGRMILHLVHKMVQTKARMGMLQDVMADDLEYEEEQALRRQIAPPGYVSSMPTERAVLYLGTSRWIWIAQALSTMLEWIEIARMNPSLPRRSSGSSRGGEQAGQRKRAFGGKEEGPSRKRIRLDREPGFQGLMDLGG</sequence>
<dbReference type="EMBL" id="JAAAUY010001008">
    <property type="protein sequence ID" value="KAF9324906.1"/>
    <property type="molecule type" value="Genomic_DNA"/>
</dbReference>
<evidence type="ECO:0000313" key="14">
    <source>
        <dbReference type="EMBL" id="KAF9324906.1"/>
    </source>
</evidence>
<evidence type="ECO:0000259" key="13">
    <source>
        <dbReference type="PROSITE" id="PS50089"/>
    </source>
</evidence>
<comment type="caution">
    <text evidence="14">The sequence shown here is derived from an EMBL/GenBank/DDBJ whole genome shotgun (WGS) entry which is preliminary data.</text>
</comment>
<organism evidence="14 15">
    <name type="scientific">Podila minutissima</name>
    <dbReference type="NCBI Taxonomy" id="64525"/>
    <lineage>
        <taxon>Eukaryota</taxon>
        <taxon>Fungi</taxon>
        <taxon>Fungi incertae sedis</taxon>
        <taxon>Mucoromycota</taxon>
        <taxon>Mortierellomycotina</taxon>
        <taxon>Mortierellomycetes</taxon>
        <taxon>Mortierellales</taxon>
        <taxon>Mortierellaceae</taxon>
        <taxon>Podila</taxon>
    </lineage>
</organism>
<accession>A0A9P5VHV9</accession>
<evidence type="ECO:0000256" key="1">
    <source>
        <dbReference type="ARBA" id="ARBA00004389"/>
    </source>
</evidence>
<evidence type="ECO:0000256" key="10">
    <source>
        <dbReference type="PROSITE-ProRule" id="PRU00175"/>
    </source>
</evidence>
<evidence type="ECO:0000256" key="12">
    <source>
        <dbReference type="SAM" id="Phobius"/>
    </source>
</evidence>
<dbReference type="InterPro" id="IPR001841">
    <property type="entry name" value="Znf_RING"/>
</dbReference>
<keyword evidence="7 12" id="KW-1133">Transmembrane helix</keyword>
<name>A0A9P5VHV9_9FUNG</name>
<gene>
    <name evidence="14" type="primary">SSS1_1</name>
    <name evidence="14" type="ORF">BG006_000113</name>
</gene>
<keyword evidence="4 12" id="KW-0812">Transmembrane</keyword>
<keyword evidence="10" id="KW-0863">Zinc-finger</keyword>
<feature type="region of interest" description="Disordered" evidence="11">
    <location>
        <begin position="121"/>
        <end position="166"/>
    </location>
</feature>
<reference evidence="14" key="1">
    <citation type="journal article" date="2020" name="Fungal Divers.">
        <title>Resolving the Mortierellaceae phylogeny through synthesis of multi-gene phylogenetics and phylogenomics.</title>
        <authorList>
            <person name="Vandepol N."/>
            <person name="Liber J."/>
            <person name="Desiro A."/>
            <person name="Na H."/>
            <person name="Kennedy M."/>
            <person name="Barry K."/>
            <person name="Grigoriev I.V."/>
            <person name="Miller A.N."/>
            <person name="O'Donnell K."/>
            <person name="Stajich J.E."/>
            <person name="Bonito G."/>
        </authorList>
    </citation>
    <scope>NUCLEOTIDE SEQUENCE</scope>
    <source>
        <strain evidence="14">NVP1</strain>
    </source>
</reference>
<dbReference type="GO" id="GO:0006605">
    <property type="term" value="P:protein targeting"/>
    <property type="evidence" value="ECO:0007669"/>
    <property type="project" value="InterPro"/>
</dbReference>
<keyword evidence="6" id="KW-0653">Protein transport</keyword>
<comment type="similarity">
    <text evidence="2">Belongs to the SecE/SEC61-gamma family.</text>
</comment>
<feature type="compositionally biased region" description="Low complexity" evidence="11">
    <location>
        <begin position="140"/>
        <end position="164"/>
    </location>
</feature>
<dbReference type="GO" id="GO:0006886">
    <property type="term" value="P:intracellular protein transport"/>
    <property type="evidence" value="ECO:0007669"/>
    <property type="project" value="InterPro"/>
</dbReference>
<dbReference type="Proteomes" id="UP000696485">
    <property type="component" value="Unassembled WGS sequence"/>
</dbReference>
<dbReference type="HAMAP" id="MF_00422">
    <property type="entry name" value="SecE"/>
    <property type="match status" value="1"/>
</dbReference>
<evidence type="ECO:0000256" key="7">
    <source>
        <dbReference type="ARBA" id="ARBA00022989"/>
    </source>
</evidence>
<feature type="domain" description="RING-type" evidence="13">
    <location>
        <begin position="301"/>
        <end position="341"/>
    </location>
</feature>